<proteinExistence type="predicted"/>
<evidence type="ECO:0000313" key="2">
    <source>
        <dbReference type="EMBL" id="XAN05973.1"/>
    </source>
</evidence>
<dbReference type="InterPro" id="IPR029052">
    <property type="entry name" value="Metallo-depent_PP-like"/>
</dbReference>
<name>A0ABZ3FMD0_9ACTN</name>
<accession>A0ABZ3FMD0</accession>
<dbReference type="SUPFAM" id="SSF56300">
    <property type="entry name" value="Metallo-dependent phosphatases"/>
    <property type="match status" value="1"/>
</dbReference>
<evidence type="ECO:0000313" key="3">
    <source>
        <dbReference type="Proteomes" id="UP001442841"/>
    </source>
</evidence>
<evidence type="ECO:0008006" key="4">
    <source>
        <dbReference type="Google" id="ProtNLM"/>
    </source>
</evidence>
<dbReference type="EMBL" id="CP154795">
    <property type="protein sequence ID" value="XAN05973.1"/>
    <property type="molecule type" value="Genomic_DNA"/>
</dbReference>
<keyword evidence="3" id="KW-1185">Reference proteome</keyword>
<dbReference type="RefSeq" id="WP_425307408.1">
    <property type="nucleotide sequence ID" value="NZ_CP154795.1"/>
</dbReference>
<organism evidence="2 3">
    <name type="scientific">Ammonicoccus fulvus</name>
    <dbReference type="NCBI Taxonomy" id="3138240"/>
    <lineage>
        <taxon>Bacteria</taxon>
        <taxon>Bacillati</taxon>
        <taxon>Actinomycetota</taxon>
        <taxon>Actinomycetes</taxon>
        <taxon>Propionibacteriales</taxon>
        <taxon>Propionibacteriaceae</taxon>
        <taxon>Ammonicoccus</taxon>
    </lineage>
</organism>
<reference evidence="2 3" key="1">
    <citation type="submission" date="2024-04" db="EMBL/GenBank/DDBJ databases">
        <title>Isolation of an actinomycete strain from pig manure.</title>
        <authorList>
            <person name="Gong T."/>
            <person name="Yu Z."/>
            <person name="An M."/>
            <person name="Wei C."/>
            <person name="Yang W."/>
            <person name="Liu L."/>
        </authorList>
    </citation>
    <scope>NUCLEOTIDE SEQUENCE [LARGE SCALE GENOMIC DNA]</scope>
    <source>
        <strain evidence="2 3">ZF39</strain>
    </source>
</reference>
<dbReference type="Proteomes" id="UP001442841">
    <property type="component" value="Chromosome"/>
</dbReference>
<gene>
    <name evidence="2" type="ORF">AADG42_01150</name>
</gene>
<feature type="region of interest" description="Disordered" evidence="1">
    <location>
        <begin position="669"/>
        <end position="709"/>
    </location>
</feature>
<protein>
    <recommendedName>
        <fullName evidence="4">Phosphohydrolase</fullName>
    </recommendedName>
</protein>
<dbReference type="Gene3D" id="3.60.21.10">
    <property type="match status" value="1"/>
</dbReference>
<sequence>MLQEHPPSAGSRATSRLGRVLVVLALFTTMLLAPAMPAYANTGGTIALASAKVDAGQPVTVTYTAENPMPLNWVGIYRKNDVPGVQYSSYWQYAPNASGTVTFTGVGEGDYLVYLLENDGYKLLADPLALTVGNPPPPPTQAAPHTPAPLNTAGTDGVLFRESFDAQAQHFQPRVNDPGIAAGTMGFTHTAPEGWSTSHDASMNDIGVTEWRGWSFTTREFWTDAEDQMRFRFGRSQDVIAVVDSDEFADANDAPHHYAATLTSKPVTVFKHKAINLSFDSHYRSWAGQSAVVTVSFDGGPEQEVVRFDSSTVTDNYDGSKINSNETHRIEVPNGKKTATFRWKFEADANSWYWAIDSVAVTSALADPAAGRTSAWVVSDIQGHPQDLSHGLADLKAVRPDASGLLMVGDIVNSGTEREWNEIYAVMNERADILPPTIAAAIGNHESYAAGGWPVLRDRFLHFADRDKVYGEYVLQGAGGELPVLVIGQEYARQPEVPMSAEQIAWLSERLDHWSAQRKQVLVISHFPLGDTHSASWIPWYHNAYQYNDLLTEMLADHPNAVMLNGHTHYPAELGDWAVQRRTADGHPDGFWAVNTLAMHVEWDARGENTSGIREIVTRDINRGLTIDVYGDRMVITARDFGPVASTGMNNTINTELRSVTIANPFVQPTVKAPEPGRGVGQRGVPPHAQGRPAKPEAKLPVPAQGLQR</sequence>
<evidence type="ECO:0000256" key="1">
    <source>
        <dbReference type="SAM" id="MobiDB-lite"/>
    </source>
</evidence>